<evidence type="ECO:0000313" key="4">
    <source>
        <dbReference type="Proteomes" id="UP000807353"/>
    </source>
</evidence>
<accession>A0A9P5Y051</accession>
<feature type="transmembrane region" description="Helical" evidence="2">
    <location>
        <begin position="290"/>
        <end position="314"/>
    </location>
</feature>
<feature type="region of interest" description="Disordered" evidence="1">
    <location>
        <begin position="359"/>
        <end position="387"/>
    </location>
</feature>
<keyword evidence="2" id="KW-1133">Transmembrane helix</keyword>
<feature type="compositionally biased region" description="Polar residues" evidence="1">
    <location>
        <begin position="361"/>
        <end position="372"/>
    </location>
</feature>
<gene>
    <name evidence="3" type="ORF">BDZ94DRAFT_1269754</name>
</gene>
<keyword evidence="2" id="KW-0472">Membrane</keyword>
<dbReference type="Proteomes" id="UP000807353">
    <property type="component" value="Unassembled WGS sequence"/>
</dbReference>
<organism evidence="3 4">
    <name type="scientific">Collybia nuda</name>
    <dbReference type="NCBI Taxonomy" id="64659"/>
    <lineage>
        <taxon>Eukaryota</taxon>
        <taxon>Fungi</taxon>
        <taxon>Dikarya</taxon>
        <taxon>Basidiomycota</taxon>
        <taxon>Agaricomycotina</taxon>
        <taxon>Agaricomycetes</taxon>
        <taxon>Agaricomycetidae</taxon>
        <taxon>Agaricales</taxon>
        <taxon>Tricholomatineae</taxon>
        <taxon>Clitocybaceae</taxon>
        <taxon>Collybia</taxon>
    </lineage>
</organism>
<reference evidence="3" key="1">
    <citation type="submission" date="2020-11" db="EMBL/GenBank/DDBJ databases">
        <authorList>
            <consortium name="DOE Joint Genome Institute"/>
            <person name="Ahrendt S."/>
            <person name="Riley R."/>
            <person name="Andreopoulos W."/>
            <person name="Labutti K."/>
            <person name="Pangilinan J."/>
            <person name="Ruiz-Duenas F.J."/>
            <person name="Barrasa J.M."/>
            <person name="Sanchez-Garcia M."/>
            <person name="Camarero S."/>
            <person name="Miyauchi S."/>
            <person name="Serrano A."/>
            <person name="Linde D."/>
            <person name="Babiker R."/>
            <person name="Drula E."/>
            <person name="Ayuso-Fernandez I."/>
            <person name="Pacheco R."/>
            <person name="Padilla G."/>
            <person name="Ferreira P."/>
            <person name="Barriuso J."/>
            <person name="Kellner H."/>
            <person name="Castanera R."/>
            <person name="Alfaro M."/>
            <person name="Ramirez L."/>
            <person name="Pisabarro A.G."/>
            <person name="Kuo A."/>
            <person name="Tritt A."/>
            <person name="Lipzen A."/>
            <person name="He G."/>
            <person name="Yan M."/>
            <person name="Ng V."/>
            <person name="Cullen D."/>
            <person name="Martin F."/>
            <person name="Rosso M.-N."/>
            <person name="Henrissat B."/>
            <person name="Hibbett D."/>
            <person name="Martinez A.T."/>
            <person name="Grigoriev I.V."/>
        </authorList>
    </citation>
    <scope>NUCLEOTIDE SEQUENCE</scope>
    <source>
        <strain evidence="3">CBS 247.69</strain>
    </source>
</reference>
<sequence length="461" mass="50333">MARQIILDDTYEKIQYTGQGWFLDDTGSNDGVGSYGPTYLHTLHGTNSNGNLTFNFEGISIVVRGTLNLTKTQPTGLNLSWECFIDKISINALSPPKVSENNWDLCNKQDLDDGSHEIFIEVVNNDQIFLVDYILYTPFPSFSPEDAVVVVENIDPDITYDLSWRGQGDGNMTQTNGSTAEFSFVGRSLSWIGFIPNEFSHAASSATYSIDGSPPTSFQLNGLPPGTTNTLFHQTFFTTPELRAGSHNLLVTHHGTDQQTPLTLDYLHVTTGLGPPPTAPPQLARRKPPIGIIVGAVVGGMTVVSFCLFLFWLYRKRHPKIHLGGNTDGPSSDLAAYPFVHLTLPHCATVKCGRGILTDAASPNESTRAQQGTPPPPPPRSPSPFSAVLLTNTNQSQTHSGFLGQRNSGGVILVGEVRSPQELGGERLIPRRPVLHQDSGWRMREESPVLMEDVPPHYTAT</sequence>
<keyword evidence="2" id="KW-0812">Transmembrane</keyword>
<dbReference type="OrthoDB" id="3052647at2759"/>
<proteinExistence type="predicted"/>
<protein>
    <submittedName>
        <fullName evidence="3">Uncharacterized protein</fullName>
    </submittedName>
</protein>
<evidence type="ECO:0000313" key="3">
    <source>
        <dbReference type="EMBL" id="KAF9458825.1"/>
    </source>
</evidence>
<dbReference type="AlphaFoldDB" id="A0A9P5Y051"/>
<evidence type="ECO:0000256" key="2">
    <source>
        <dbReference type="SAM" id="Phobius"/>
    </source>
</evidence>
<evidence type="ECO:0000256" key="1">
    <source>
        <dbReference type="SAM" id="MobiDB-lite"/>
    </source>
</evidence>
<comment type="caution">
    <text evidence="3">The sequence shown here is derived from an EMBL/GenBank/DDBJ whole genome shotgun (WGS) entry which is preliminary data.</text>
</comment>
<keyword evidence="4" id="KW-1185">Reference proteome</keyword>
<dbReference type="Gene3D" id="2.60.120.260">
    <property type="entry name" value="Galactose-binding domain-like"/>
    <property type="match status" value="1"/>
</dbReference>
<dbReference type="EMBL" id="MU150330">
    <property type="protein sequence ID" value="KAF9458825.1"/>
    <property type="molecule type" value="Genomic_DNA"/>
</dbReference>
<name>A0A9P5Y051_9AGAR</name>
<feature type="compositionally biased region" description="Pro residues" evidence="1">
    <location>
        <begin position="373"/>
        <end position="382"/>
    </location>
</feature>